<keyword evidence="2" id="KW-0081">Bacteriolytic enzyme</keyword>
<name>A0A560KAN1_9PROT</name>
<keyword evidence="1" id="KW-0929">Antimicrobial</keyword>
<dbReference type="InterPro" id="IPR023346">
    <property type="entry name" value="Lysozyme-like_dom_sf"/>
</dbReference>
<gene>
    <name evidence="3" type="ORF">FBZ87_102513</name>
</gene>
<dbReference type="AlphaFoldDB" id="A0A560KAN1"/>
<dbReference type="Gene3D" id="1.10.530.40">
    <property type="match status" value="1"/>
</dbReference>
<dbReference type="Proteomes" id="UP000320516">
    <property type="component" value="Unassembled WGS sequence"/>
</dbReference>
<dbReference type="GO" id="GO:0031640">
    <property type="term" value="P:killing of cells of another organism"/>
    <property type="evidence" value="ECO:0007669"/>
    <property type="project" value="UniProtKB-KW"/>
</dbReference>
<evidence type="ECO:0000256" key="2">
    <source>
        <dbReference type="ARBA" id="ARBA00022638"/>
    </source>
</evidence>
<evidence type="ECO:0000256" key="1">
    <source>
        <dbReference type="ARBA" id="ARBA00022529"/>
    </source>
</evidence>
<dbReference type="EMBL" id="VITV01000002">
    <property type="protein sequence ID" value="TWB80089.1"/>
    <property type="molecule type" value="Genomic_DNA"/>
</dbReference>
<evidence type="ECO:0000313" key="3">
    <source>
        <dbReference type="EMBL" id="TWB80089.1"/>
    </source>
</evidence>
<dbReference type="GO" id="GO:0003796">
    <property type="term" value="F:lysozyme activity"/>
    <property type="evidence" value="ECO:0007669"/>
    <property type="project" value="InterPro"/>
</dbReference>
<proteinExistence type="predicted"/>
<evidence type="ECO:0000313" key="4">
    <source>
        <dbReference type="Proteomes" id="UP000320516"/>
    </source>
</evidence>
<reference evidence="3 4" key="1">
    <citation type="submission" date="2019-06" db="EMBL/GenBank/DDBJ databases">
        <title>Genomic Encyclopedia of Type Strains, Phase IV (KMG-V): Genome sequencing to study the core and pangenomes of soil and plant-associated prokaryotes.</title>
        <authorList>
            <person name="Whitman W."/>
        </authorList>
    </citation>
    <scope>NUCLEOTIDE SEQUENCE [LARGE SCALE GENOMIC DNA]</scope>
    <source>
        <strain evidence="3 4">BR 12005</strain>
    </source>
</reference>
<protein>
    <submittedName>
        <fullName evidence="3">Phage lysozyme</fullName>
    </submittedName>
</protein>
<dbReference type="SUPFAM" id="SSF53955">
    <property type="entry name" value="Lysozyme-like"/>
    <property type="match status" value="1"/>
</dbReference>
<comment type="caution">
    <text evidence="3">The sequence shown here is derived from an EMBL/GenBank/DDBJ whole genome shotgun (WGS) entry which is preliminary data.</text>
</comment>
<sequence>MYLDSEGLVTVGCGTLLATAESASALPFLHKGNNQPASKLEVEAAWRALFIGHQEQKSAAPHKKHTAAHYENDSDLRITQATANTLLDAHLDSDHLHLKLIYPKFDDFPDDAKLALFDMIYNLGAGRSKTRHHRAAGLMAYSTMNHAINSGDWAKAAKCCFRHGIQAERNKVTAALFERCAQAQKGRSV</sequence>
<dbReference type="GO" id="GO:0042742">
    <property type="term" value="P:defense response to bacterium"/>
    <property type="evidence" value="ECO:0007669"/>
    <property type="project" value="UniProtKB-KW"/>
</dbReference>
<dbReference type="InterPro" id="IPR023347">
    <property type="entry name" value="Lysozyme_dom_sf"/>
</dbReference>
<accession>A0A560KAN1</accession>
<organism evidence="3 4">
    <name type="scientific">Nitrospirillum amazonense</name>
    <dbReference type="NCBI Taxonomy" id="28077"/>
    <lineage>
        <taxon>Bacteria</taxon>
        <taxon>Pseudomonadati</taxon>
        <taxon>Pseudomonadota</taxon>
        <taxon>Alphaproteobacteria</taxon>
        <taxon>Rhodospirillales</taxon>
        <taxon>Azospirillaceae</taxon>
        <taxon>Nitrospirillum</taxon>
    </lineage>
</organism>